<gene>
    <name evidence="2" type="ORF">M5K25_002278</name>
</gene>
<reference evidence="2 3" key="1">
    <citation type="journal article" date="2024" name="Plant Biotechnol. J.">
        <title>Dendrobium thyrsiflorum genome and its molecular insights into genes involved in important horticultural traits.</title>
        <authorList>
            <person name="Chen B."/>
            <person name="Wang J.Y."/>
            <person name="Zheng P.J."/>
            <person name="Li K.L."/>
            <person name="Liang Y.M."/>
            <person name="Chen X.F."/>
            <person name="Zhang C."/>
            <person name="Zhao X."/>
            <person name="He X."/>
            <person name="Zhang G.Q."/>
            <person name="Liu Z.J."/>
            <person name="Xu Q."/>
        </authorList>
    </citation>
    <scope>NUCLEOTIDE SEQUENCE [LARGE SCALE GENOMIC DNA]</scope>
    <source>
        <strain evidence="2">GZMU011</strain>
    </source>
</reference>
<keyword evidence="3" id="KW-1185">Reference proteome</keyword>
<comment type="caution">
    <text evidence="2">The sequence shown here is derived from an EMBL/GenBank/DDBJ whole genome shotgun (WGS) entry which is preliminary data.</text>
</comment>
<dbReference type="AlphaFoldDB" id="A0ABD0VU54"/>
<evidence type="ECO:0000256" key="1">
    <source>
        <dbReference type="SAM" id="MobiDB-lite"/>
    </source>
</evidence>
<feature type="region of interest" description="Disordered" evidence="1">
    <location>
        <begin position="295"/>
        <end position="315"/>
    </location>
</feature>
<name>A0ABD0VU54_DENTH</name>
<accession>A0ABD0VU54</accession>
<evidence type="ECO:0000313" key="3">
    <source>
        <dbReference type="Proteomes" id="UP001552299"/>
    </source>
</evidence>
<evidence type="ECO:0000313" key="2">
    <source>
        <dbReference type="EMBL" id="KAL0928043.1"/>
    </source>
</evidence>
<feature type="region of interest" description="Disordered" evidence="1">
    <location>
        <begin position="1"/>
        <end position="23"/>
    </location>
</feature>
<protein>
    <submittedName>
        <fullName evidence="2">Uncharacterized protein</fullName>
    </submittedName>
</protein>
<feature type="compositionally biased region" description="Basic and acidic residues" evidence="1">
    <location>
        <begin position="304"/>
        <end position="313"/>
    </location>
</feature>
<organism evidence="2 3">
    <name type="scientific">Dendrobium thyrsiflorum</name>
    <name type="common">Pinecone-like raceme dendrobium</name>
    <name type="synonym">Orchid</name>
    <dbReference type="NCBI Taxonomy" id="117978"/>
    <lineage>
        <taxon>Eukaryota</taxon>
        <taxon>Viridiplantae</taxon>
        <taxon>Streptophyta</taxon>
        <taxon>Embryophyta</taxon>
        <taxon>Tracheophyta</taxon>
        <taxon>Spermatophyta</taxon>
        <taxon>Magnoliopsida</taxon>
        <taxon>Liliopsida</taxon>
        <taxon>Asparagales</taxon>
        <taxon>Orchidaceae</taxon>
        <taxon>Epidendroideae</taxon>
        <taxon>Malaxideae</taxon>
        <taxon>Dendrobiinae</taxon>
        <taxon>Dendrobium</taxon>
    </lineage>
</organism>
<sequence length="505" mass="55982">MGRSPVARGSSTSGRSPMTSTSIPIHVDIKGRSSISSDTSILLTEWRLESTRSRLRPYPMSRSPTRGLNKTYNMMEIFLQNNFSNIILDVGSVEGILLTVTEVKVAPQSTSDFYHLDVAKDDRRLKAGRNPASLGGRAKSGITWRTGKIPASLGDQAKFWRQVVVWRNSDIKQCSGGTLALGGDSAKFRRQAVARRNSGGDRGEVSSFSSCFLLPVPSYVLFLKFSRLFNHVVLMKIGLLKPYHDKKRGDKLIISLGIYFSSLIIFPTCPKFSSQTRANEGEGRTTSLLFPNEEKCNMGTKRGGRNERKRDMRSLLPQSSSSTTAWLLTIVGLCGPVKKYGVGRWSDGGTTSVGGPAELWRQTVVRRTPSGGPIELRHQVVVRGRYDVGWWSNGGTASVGGQAKLRRQAVVRRRYGISRWSDETLASSGGPTEVRAVVEELIFEISCPLLFRSRRRLSAFSKSQALGRSASASSQHLRRGRAAERRDREVNPFLIFIFEQNSSKR</sequence>
<feature type="compositionally biased region" description="Polar residues" evidence="1">
    <location>
        <begin position="9"/>
        <end position="23"/>
    </location>
</feature>
<dbReference type="EMBL" id="JANQDX010000002">
    <property type="protein sequence ID" value="KAL0928043.1"/>
    <property type="molecule type" value="Genomic_DNA"/>
</dbReference>
<proteinExistence type="predicted"/>
<dbReference type="Proteomes" id="UP001552299">
    <property type="component" value="Unassembled WGS sequence"/>
</dbReference>